<evidence type="ECO:0000256" key="1">
    <source>
        <dbReference type="ARBA" id="ARBA00004241"/>
    </source>
</evidence>
<keyword evidence="2" id="KW-0178">Competence</keyword>
<protein>
    <recommendedName>
        <fullName evidence="8">Competence protein ComGF</fullName>
    </recommendedName>
</protein>
<dbReference type="AlphaFoldDB" id="A0A1Z5IQM4"/>
<dbReference type="OrthoDB" id="2296915at2"/>
<keyword evidence="3" id="KW-1133">Transmembrane helix</keyword>
<accession>A0A1Z5IZD1</accession>
<name>A0A1Z5IQM4_9LACO</name>
<reference evidence="6 7" key="1">
    <citation type="submission" date="2015-11" db="EMBL/GenBank/DDBJ databases">
        <title>Draft genome sequences of new species of the genus Lactobacillus isolated from orchardgrass silage.</title>
        <authorList>
            <person name="Tohno M."/>
            <person name="Tanizawa Y."/>
            <person name="Arita M."/>
        </authorList>
    </citation>
    <scope>NUCLEOTIDE SEQUENCE [LARGE SCALE GENOMIC DNA]</scope>
    <source>
        <strain evidence="4 7">IWT140</strain>
        <strain evidence="5 6">IWT25</strain>
    </source>
</reference>
<sequence>MKTGFTLIETLIALVVTALAMMSLQFGMQMLNTRSQQRYDEQLAWYHMLGELEGDQYQFTLGKAYLQEAQLIPHNHRGRTYILKGHNGNLILTTDRGGYMPLFKGMSYYEFDVDHGHLKIKVQTKLQHFSAITEIGGGRRD</sequence>
<keyword evidence="3" id="KW-0472">Membrane</keyword>
<dbReference type="Proteomes" id="UP000198430">
    <property type="component" value="Unassembled WGS sequence"/>
</dbReference>
<dbReference type="InterPro" id="IPR016977">
    <property type="entry name" value="ComGF"/>
</dbReference>
<evidence type="ECO:0000313" key="7">
    <source>
        <dbReference type="Proteomes" id="UP000198430"/>
    </source>
</evidence>
<evidence type="ECO:0000313" key="5">
    <source>
        <dbReference type="EMBL" id="GAX07154.1"/>
    </source>
</evidence>
<accession>A0A1Z5IQM4</accession>
<evidence type="ECO:0000256" key="2">
    <source>
        <dbReference type="ARBA" id="ARBA00023287"/>
    </source>
</evidence>
<keyword evidence="7" id="KW-1185">Reference proteome</keyword>
<proteinExistence type="predicted"/>
<dbReference type="Proteomes" id="UP000198414">
    <property type="component" value="Unassembled WGS sequence"/>
</dbReference>
<dbReference type="NCBIfam" id="TIGR02532">
    <property type="entry name" value="IV_pilin_GFxxxE"/>
    <property type="match status" value="1"/>
</dbReference>
<comment type="subcellular location">
    <subcellularLocation>
        <location evidence="1">Cell surface</location>
    </subcellularLocation>
</comment>
<dbReference type="EMBL" id="BCMH01000009">
    <property type="protein sequence ID" value="GAX03731.1"/>
    <property type="molecule type" value="Genomic_DNA"/>
</dbReference>
<dbReference type="InterPro" id="IPR012902">
    <property type="entry name" value="N_methyl_site"/>
</dbReference>
<evidence type="ECO:0000256" key="3">
    <source>
        <dbReference type="SAM" id="Phobius"/>
    </source>
</evidence>
<dbReference type="GO" id="GO:0009986">
    <property type="term" value="C:cell surface"/>
    <property type="evidence" value="ECO:0007669"/>
    <property type="project" value="UniProtKB-SubCell"/>
</dbReference>
<dbReference type="Pfam" id="PF15980">
    <property type="entry name" value="ComGF"/>
    <property type="match status" value="1"/>
</dbReference>
<dbReference type="RefSeq" id="WP_089088699.1">
    <property type="nucleotide sequence ID" value="NZ_BCMH01000009.1"/>
</dbReference>
<gene>
    <name evidence="4" type="ORF">IWT140_01356</name>
    <name evidence="5" type="ORF">IWT25_02502</name>
</gene>
<dbReference type="PROSITE" id="PS00409">
    <property type="entry name" value="PROKAR_NTER_METHYL"/>
    <property type="match status" value="1"/>
</dbReference>
<evidence type="ECO:0000313" key="6">
    <source>
        <dbReference type="Proteomes" id="UP000198414"/>
    </source>
</evidence>
<comment type="caution">
    <text evidence="4">The sequence shown here is derived from an EMBL/GenBank/DDBJ whole genome shotgun (WGS) entry which is preliminary data.</text>
</comment>
<evidence type="ECO:0000313" key="4">
    <source>
        <dbReference type="EMBL" id="GAX03731.1"/>
    </source>
</evidence>
<dbReference type="Pfam" id="PF07963">
    <property type="entry name" value="N_methyl"/>
    <property type="match status" value="1"/>
</dbReference>
<organism evidence="4 7">
    <name type="scientific">Secundilactobacillus pentosiphilus</name>
    <dbReference type="NCBI Taxonomy" id="1714682"/>
    <lineage>
        <taxon>Bacteria</taxon>
        <taxon>Bacillati</taxon>
        <taxon>Bacillota</taxon>
        <taxon>Bacilli</taxon>
        <taxon>Lactobacillales</taxon>
        <taxon>Lactobacillaceae</taxon>
        <taxon>Secundilactobacillus</taxon>
    </lineage>
</organism>
<keyword evidence="3" id="KW-0812">Transmembrane</keyword>
<dbReference type="EMBL" id="BCMI01000040">
    <property type="protein sequence ID" value="GAX07154.1"/>
    <property type="molecule type" value="Genomic_DNA"/>
</dbReference>
<feature type="transmembrane region" description="Helical" evidence="3">
    <location>
        <begin position="6"/>
        <end position="28"/>
    </location>
</feature>
<dbReference type="GO" id="GO:0030420">
    <property type="term" value="P:establishment of competence for transformation"/>
    <property type="evidence" value="ECO:0007669"/>
    <property type="project" value="UniProtKB-KW"/>
</dbReference>
<evidence type="ECO:0008006" key="8">
    <source>
        <dbReference type="Google" id="ProtNLM"/>
    </source>
</evidence>